<feature type="region of interest" description="Disordered" evidence="2">
    <location>
        <begin position="1010"/>
        <end position="1036"/>
    </location>
</feature>
<feature type="domain" description="Duffy-antigen binding" evidence="4">
    <location>
        <begin position="112"/>
        <end position="329"/>
    </location>
</feature>
<dbReference type="VEuPathDB" id="PlasmoDB:PfML01_040018200"/>
<dbReference type="Pfam" id="PF22672">
    <property type="entry name" value="DBL_C"/>
    <property type="match status" value="2"/>
</dbReference>
<feature type="compositionally biased region" description="Low complexity" evidence="2">
    <location>
        <begin position="1693"/>
        <end position="1703"/>
    </location>
</feature>
<dbReference type="VEuPathDB" id="PlasmoDB:Pf7G8-2_000196200"/>
<feature type="domain" description="Duffy-binding-like" evidence="3">
    <location>
        <begin position="671"/>
        <end position="821"/>
    </location>
</feature>
<dbReference type="SUPFAM" id="SSF140924">
    <property type="entry name" value="Duffy binding domain-like"/>
    <property type="match status" value="4"/>
</dbReference>
<feature type="domain" description="Cysteine-rich interdomain region 1 gamma" evidence="7">
    <location>
        <begin position="1414"/>
        <end position="1467"/>
    </location>
</feature>
<feature type="coiled-coil region" evidence="1">
    <location>
        <begin position="196"/>
        <end position="223"/>
    </location>
</feature>
<dbReference type="VEuPathDB" id="PlasmoDB:PfKH02_070015100"/>
<feature type="domain" description="Plasmodium falciparum erythrocyte membrane protein 1 acidic terminal segment" evidence="5">
    <location>
        <begin position="1754"/>
        <end position="2228"/>
    </location>
</feature>
<feature type="compositionally biased region" description="Low complexity" evidence="2">
    <location>
        <begin position="958"/>
        <end position="977"/>
    </location>
</feature>
<feature type="domain" description="Duffy-antigen binding" evidence="4">
    <location>
        <begin position="936"/>
        <end position="1159"/>
    </location>
</feature>
<gene>
    <name evidence="9" type="primary">FCR3S1.2-var1</name>
</gene>
<dbReference type="VEuPathDB" id="PlasmoDB:PfGA01_070015100"/>
<feature type="domain" description="Duffy-binding-like" evidence="8">
    <location>
        <begin position="1224"/>
        <end position="1370"/>
    </location>
</feature>
<organism evidence="9">
    <name type="scientific">Plasmodium falciparum</name>
    <name type="common">malaria parasite P. falciparum</name>
    <dbReference type="NCBI Taxonomy" id="5833"/>
    <lineage>
        <taxon>Eukaryota</taxon>
        <taxon>Sar</taxon>
        <taxon>Alveolata</taxon>
        <taxon>Apicomplexa</taxon>
        <taxon>Aconoidasida</taxon>
        <taxon>Haemosporida</taxon>
        <taxon>Plasmodiidae</taxon>
        <taxon>Plasmodium</taxon>
        <taxon>Plasmodium (Laverania)</taxon>
    </lineage>
</organism>
<dbReference type="FunFam" id="1.20.1310.20:FF:000001">
    <property type="entry name" value="Erythrocyte membrane protein 1, PfEMP1"/>
    <property type="match status" value="1"/>
</dbReference>
<dbReference type="FunFam" id="1.20.58.830:FF:000003">
    <property type="entry name" value="Erythrocyte membrane protein 1, PfEMP1"/>
    <property type="match status" value="1"/>
</dbReference>
<evidence type="ECO:0000259" key="8">
    <source>
        <dbReference type="Pfam" id="PF22672"/>
    </source>
</evidence>
<dbReference type="VEuPathDB" id="PlasmoDB:PfGB4_120045600"/>
<dbReference type="VEuPathDB" id="PlasmoDB:PfTG01_080005100"/>
<evidence type="ECO:0000256" key="1">
    <source>
        <dbReference type="SAM" id="Coils"/>
    </source>
</evidence>
<dbReference type="VEuPathDB" id="PlasmoDB:PfNF166_040031900"/>
<dbReference type="VEuPathDB" id="PlasmoDB:PfIT_040017400"/>
<feature type="domain" description="Duffy-binding-like" evidence="8">
    <location>
        <begin position="333"/>
        <end position="482"/>
    </location>
</feature>
<dbReference type="VEuPathDB" id="PlasmoDB:PfHB3_000008800"/>
<protein>
    <submittedName>
        <fullName evidence="9">Erythrocyte membrane protein 1</fullName>
    </submittedName>
</protein>
<dbReference type="VEuPathDB" id="PlasmoDB:PfKH01_070016200"/>
<reference evidence="9" key="2">
    <citation type="journal article" date="1998" name="J. Exp. Med.">
        <title>Identification of Plasmodium falciparum erythrocyte membrane protein 1 (PfEMP1) as the rosetting ligand of the malaria parasite P. falciparum.</title>
        <authorList>
            <person name="Chen Q."/>
            <person name="Barragan A."/>
            <person name="Fernandez V."/>
            <person name="Sundstrom A."/>
            <person name="Schlichtherle M."/>
            <person name="Sahlen A."/>
            <person name="Carlson J."/>
            <person name="Datta S."/>
            <person name="Wahlgren M."/>
        </authorList>
    </citation>
    <scope>NUCLEOTIDE SEQUENCE</scope>
</reference>
<dbReference type="GO" id="GO:0016020">
    <property type="term" value="C:membrane"/>
    <property type="evidence" value="ECO:0007669"/>
    <property type="project" value="InterPro"/>
</dbReference>
<feature type="compositionally biased region" description="Polar residues" evidence="2">
    <location>
        <begin position="1178"/>
        <end position="1207"/>
    </location>
</feature>
<proteinExistence type="evidence at transcript level"/>
<evidence type="ECO:0000259" key="5">
    <source>
        <dbReference type="Pfam" id="PF15445"/>
    </source>
</evidence>
<dbReference type="InterPro" id="IPR004258">
    <property type="entry name" value="DBL"/>
</dbReference>
<feature type="compositionally biased region" description="Acidic residues" evidence="2">
    <location>
        <begin position="848"/>
        <end position="867"/>
    </location>
</feature>
<dbReference type="InterPro" id="IPR041480">
    <property type="entry name" value="CIDR1_gamma"/>
</dbReference>
<feature type="domain" description="Duffy-binding-like" evidence="3">
    <location>
        <begin position="1483"/>
        <end position="1623"/>
    </location>
</feature>
<dbReference type="InterPro" id="IPR029210">
    <property type="entry name" value="PfEMP1_NTS"/>
</dbReference>
<dbReference type="InterPro" id="IPR044932">
    <property type="entry name" value="PfEMP1_ATS_sf"/>
</dbReference>
<name>O60991_PLAFA</name>
<feature type="compositionally biased region" description="Pro residues" evidence="2">
    <location>
        <begin position="1713"/>
        <end position="1739"/>
    </location>
</feature>
<dbReference type="VEuPathDB" id="PlasmoDB:PfNF135_060021800"/>
<feature type="compositionally biased region" description="Acidic residues" evidence="2">
    <location>
        <begin position="1637"/>
        <end position="1648"/>
    </location>
</feature>
<dbReference type="VEuPathDB" id="PlasmoDB:PfNF54_120045000"/>
<dbReference type="Pfam" id="PF18562">
    <property type="entry name" value="CIDR1_gamma"/>
    <property type="match status" value="1"/>
</dbReference>
<dbReference type="VEuPathDB" id="PlasmoDB:PfSN01_070017000"/>
<dbReference type="Gene3D" id="1.20.58.830">
    <property type="match status" value="3"/>
</dbReference>
<dbReference type="Pfam" id="PF03011">
    <property type="entry name" value="PFEMP"/>
    <property type="match status" value="2"/>
</dbReference>
<accession>O60991</accession>
<feature type="region of interest" description="Disordered" evidence="2">
    <location>
        <begin position="1936"/>
        <end position="1956"/>
    </location>
</feature>
<dbReference type="GO" id="GO:0046789">
    <property type="term" value="F:host cell surface receptor binding"/>
    <property type="evidence" value="ECO:0007669"/>
    <property type="project" value="InterPro"/>
</dbReference>
<dbReference type="InterPro" id="IPR029211">
    <property type="entry name" value="PfEMP1_ATS"/>
</dbReference>
<dbReference type="VEuPathDB" id="PlasmoDB:PfGN01_070005300"/>
<feature type="region of interest" description="Disordered" evidence="2">
    <location>
        <begin position="1617"/>
        <end position="1744"/>
    </location>
</feature>
<dbReference type="Gene3D" id="1.20.58.1930">
    <property type="match status" value="1"/>
</dbReference>
<keyword evidence="1" id="KW-0175">Coiled coil</keyword>
<dbReference type="Gene3D" id="1.20.1310.20">
    <property type="entry name" value="Duffy-antigen binding domain"/>
    <property type="match status" value="2"/>
</dbReference>
<dbReference type="Gene3D" id="1.10.1900.40">
    <property type="entry name" value="Acidic terminal segments, variant surface antigen of PfEMP1"/>
    <property type="match status" value="2"/>
</dbReference>
<feature type="compositionally biased region" description="Basic and acidic residues" evidence="2">
    <location>
        <begin position="1623"/>
        <end position="1632"/>
    </location>
</feature>
<dbReference type="InterPro" id="IPR054595">
    <property type="entry name" value="DBL_C"/>
</dbReference>
<reference evidence="9" key="1">
    <citation type="submission" date="1997-05" db="EMBL/GenBank/DDBJ databases">
        <authorList>
            <person name="Chen Q.J."/>
            <person name="Wahlgren M."/>
        </authorList>
    </citation>
    <scope>NUCLEOTIDE SEQUENCE</scope>
</reference>
<evidence type="ECO:0000313" key="9">
    <source>
        <dbReference type="EMBL" id="AAC05730.1"/>
    </source>
</evidence>
<feature type="compositionally biased region" description="Basic and acidic residues" evidence="2">
    <location>
        <begin position="816"/>
        <end position="833"/>
    </location>
</feature>
<dbReference type="PIR" id="T14029">
    <property type="entry name" value="T14029"/>
</dbReference>
<feature type="compositionally biased region" description="Basic and acidic residues" evidence="2">
    <location>
        <begin position="1662"/>
        <end position="1692"/>
    </location>
</feature>
<evidence type="ECO:0000259" key="7">
    <source>
        <dbReference type="Pfam" id="PF18562"/>
    </source>
</evidence>
<dbReference type="FunFam" id="1.10.1900.40:FF:000001">
    <property type="entry name" value="Erythrocyte membrane protein 1"/>
    <property type="match status" value="1"/>
</dbReference>
<dbReference type="VEuPathDB" id="PlasmoDB:Pf7G8_070017600"/>
<dbReference type="VEuPathDB" id="PlasmoDB:PfSD01_070028100"/>
<dbReference type="InterPro" id="IPR008602">
    <property type="entry name" value="Duffy-antigen-binding"/>
</dbReference>
<dbReference type="FunFam" id="1.20.58.1930:FF:000001">
    <property type="entry name" value="Erythrocyte membrane protein 1, PfEMP1"/>
    <property type="match status" value="1"/>
</dbReference>
<dbReference type="VEuPathDB" id="PlasmoDB:PfDd2_080014100"/>
<dbReference type="Pfam" id="PF15445">
    <property type="entry name" value="ATS"/>
    <property type="match status" value="1"/>
</dbReference>
<dbReference type="VEuPathDB" id="PlasmoDB:PfCD01_120045400"/>
<dbReference type="FunFam" id="1.20.58.830:FF:000004">
    <property type="entry name" value="Erythrocyte membrane protein 1, PfEMP1"/>
    <property type="match status" value="1"/>
</dbReference>
<feature type="compositionally biased region" description="Basic and acidic residues" evidence="2">
    <location>
        <begin position="1152"/>
        <end position="1161"/>
    </location>
</feature>
<evidence type="ECO:0000259" key="6">
    <source>
        <dbReference type="Pfam" id="PF15447"/>
    </source>
</evidence>
<sequence length="2228" mass="252812">MATSGGSGGTQDEDAKHVLDEFGQKVHDEVHGEAKNYVSELKGSLSLASILGETAFTVKSMQTESKYTELIEANSKRNPCKKDGKGNDVDRFSVKEQAGYDNKKMKCSNGMTCAPFRRLHLCNKNFPNMNSNDSSKAKHDLLAEVCMAAKYEGESIKTHYPKYDSKYPGSDFPMCTMLARSFADIGDIIRGRDLYLGNKKKKQNGKETEREKLEQKLKEIFKKIHDNLKDKEAQKRYNGDEDPNFYKLREDWWTANRETVWGAMTCSKELDNSSYFRATCNDTGQGPSQTHNKCRCDKDKGANAGKPKAGDGDVTIVPTYFDYVPQYLRWFEEWAEDFCRKKKKKLENLEKQCRGKDKSDEYRYCSRNGYDCEQTISRKGKVRMGKGCTDCFFACHSYENWIDNQRKQFDKQKKYTKEISDGGGRKKRAVGGTTKYEGYEKSFYEKLKNDGYGTVDAFLGLLNNEKACKDITDGGKINFKEVNSGGGVVGGGSGGTSGASGTNDENKGTFYRSEYCQPCPDCGVQHKGGNQWERKTKVKKMRWSKLYKPINGKMVLLLKSLKVVKDMMILKKNWKEFCLTQNSSDGSVGSVVTTGASGGNSEKKELYDEWKCYKHNEVQKVNVQGEVEEDDDELKGAGGLCILPNPKKNKEVSEAKSQNNHADIQKTFHDFFYYWVAHMLKDSIHWRTKRLKSCISDGKTMKCRNGCNKKCDCFEKWVKQKETEWKPIKDHFKTQEGIPEGYYFTTLELILKLQFLKEDTEENTENSLDAEEAEELKHLQKILKLENENNLAVVNAGTEQKTLMDKLLNHELNDATKCKDCPLPEEDKSRGRSADPSPDIFIPRPEEKEDDENEDDDEDEVRDDEETAKETTEGSATDTTTSLDVCPIVGKVLTKDNESLQDACSLKYGGNNSRLGWRCVTPSGEPTTSSDKNGAICVPPRRRRLYIKKIVDWATKTESPQASGSEASSTSGSTTPPDSKEALLKAFVESAAIETFFLWHRYKEEKKAVAQEGAGHGLPRVEEGSPEYDPEDKLKEGKIPDGFLRQMFYTLGDYRDILFSGSNDTTSVSKDTPSSSNDNLKNIVLLASGSTEQEREKMNKYKEIKNFRKCSTERSAPNLVSHPQTWWENNGKYIWHGMVCALTSKDKIAKGVEKKPQKIENPENLWDEANKKPKPPQYQYTNVKLDENSGTSPRTTQTQASSDNTPTTLTHFVKRPTYFRWFEEWGESFCRERKKRLKQIKVDCKVENGDVGRCSGDGEACDSISTHDYSTVPSFNCPGCGKHCSSYRKWIERKKIEFHKQSNAYGQQKTDATRNNGNTFDKEFCKTLETWPDAAKFLERLKNGPCKTNKEYGGDDIDFEKDSKTFQHTEYCGPCPKFKTNCQNGNCGVSGLNGNCDGKDSIDAKEIAKMRSSTTDVVMRVSDNDTNTFEGDDLKDACQHANIFKGIRKDVWKCGYVCGVDICEQTNINERTDGKEYIQIRALFKRWVENFLEDYNKINDKISHCIKKGEGSKCINGCEKNSKCLEKWIEKKIAEWENIKKRFNDQYENKDQPDYNVKSILEELIPKIAVVNDQDNVIKLCVFENSKGCTLISNTQNNKENDAIDCMLKKLGVKAKNCPGKPSGEKQSDCKEPPPLPDEEDQNPEENTLEPPKFCPPTTQPPEEKGGETCGNKEEKKDEKKEESEEPAKEESGPAAEEPAPTAESEETETNFPEPPGTGPAAPPSTPAPPTPDTPPPLRPQADEPFDSTILQTTIPFGVALALGSIAFLFLKKKTKASVGNLFQILQIPKSDYDIPTLKSSNRYIPYVSDRYKGKTYIYMEGDSDEDKYAFMSDTTDVTSSESEYEELDINDIYVPGSPKYKTLIEVVLEPSGNNTTASGKNTPSDTRNDIQNDGIPSSKITDNEWNQLKKEFISNMLQNQPNDVPNDYTSGNSSTNTNITTTSRHNVDNNTNTTMSRDNMEENLLLPSIHDRNLYSGEEYSYNVNMVNSMNDIPINRDNNVYSGIDLINDSLSGGKPIDIYDEVLKRKENELFGTENTKRTSTQNVAKITNSDPIHNQLELFHKWLDRHRDMCEKWKNKEDILNKLKEEWNKENINNSGKTYNSDNKPSHNHVLNTDVSIQIDMDNPKTKNEITNMDTNQDKSTMDTILDDLEKYNDPYYYDFYEDDIIYHDVDVEKSSMDDIYVDHNNVTSNNMDVPTKMHIEMNIVNNKKEIFEEEYPISDIWNI</sequence>
<feature type="domain" description="Plasmodium falciparum erythrocyte membrane protein-1 N-terminal segment" evidence="6">
    <location>
        <begin position="14"/>
        <end position="49"/>
    </location>
</feature>
<feature type="region of interest" description="Disordered" evidence="2">
    <location>
        <begin position="1152"/>
        <end position="1207"/>
    </location>
</feature>
<dbReference type="Pfam" id="PF05424">
    <property type="entry name" value="Duffy_binding"/>
    <property type="match status" value="2"/>
</dbReference>
<evidence type="ECO:0000256" key="2">
    <source>
        <dbReference type="SAM" id="MobiDB-lite"/>
    </source>
</evidence>
<feature type="region of interest" description="Disordered" evidence="2">
    <location>
        <begin position="816"/>
        <end position="881"/>
    </location>
</feature>
<dbReference type="Pfam" id="PF15447">
    <property type="entry name" value="NTS"/>
    <property type="match status" value="1"/>
</dbReference>
<dbReference type="VEuPathDB" id="PlasmoDB:PfKE01_040019800"/>
<dbReference type="VEuPathDB" id="PlasmoDB:PF3D7_1240900"/>
<dbReference type="InterPro" id="IPR042202">
    <property type="entry name" value="Duffy-ag-bd_sf"/>
</dbReference>
<dbReference type="EMBL" id="AF003473">
    <property type="protein sequence ID" value="AAC05730.1"/>
    <property type="molecule type" value="mRNA"/>
</dbReference>
<feature type="region of interest" description="Disordered" evidence="2">
    <location>
        <begin position="957"/>
        <end position="979"/>
    </location>
</feature>
<evidence type="ECO:0000259" key="3">
    <source>
        <dbReference type="Pfam" id="PF03011"/>
    </source>
</evidence>
<dbReference type="FunFam" id="1.20.58.830:FF:000001">
    <property type="entry name" value="Erythrocyte membrane protein 1, PfEMP1"/>
    <property type="match status" value="1"/>
</dbReference>
<evidence type="ECO:0000259" key="4">
    <source>
        <dbReference type="Pfam" id="PF05424"/>
    </source>
</evidence>
<feature type="region of interest" description="Disordered" evidence="2">
    <location>
        <begin position="1872"/>
        <end position="1901"/>
    </location>
</feature>